<dbReference type="PROSITE" id="PS51362">
    <property type="entry name" value="TGF_BETA_2"/>
    <property type="match status" value="1"/>
</dbReference>
<dbReference type="Proteomes" id="UP001497482">
    <property type="component" value="Chromosome 22"/>
</dbReference>
<dbReference type="InterPro" id="IPR029034">
    <property type="entry name" value="Cystine-knot_cytokine"/>
</dbReference>
<keyword evidence="3" id="KW-0732">Signal</keyword>
<dbReference type="InterPro" id="IPR001839">
    <property type="entry name" value="TGF-b_C"/>
</dbReference>
<feature type="chain" id="PRO_5043965644" description="TGF-beta family profile domain-containing protein" evidence="3">
    <location>
        <begin position="18"/>
        <end position="283"/>
    </location>
</feature>
<organism evidence="5 6">
    <name type="scientific">Knipowitschia caucasica</name>
    <name type="common">Caucasian dwarf goby</name>
    <name type="synonym">Pomatoschistus caucasicus</name>
    <dbReference type="NCBI Taxonomy" id="637954"/>
    <lineage>
        <taxon>Eukaryota</taxon>
        <taxon>Metazoa</taxon>
        <taxon>Chordata</taxon>
        <taxon>Craniata</taxon>
        <taxon>Vertebrata</taxon>
        <taxon>Euteleostomi</taxon>
        <taxon>Actinopterygii</taxon>
        <taxon>Neopterygii</taxon>
        <taxon>Teleostei</taxon>
        <taxon>Neoteleostei</taxon>
        <taxon>Acanthomorphata</taxon>
        <taxon>Gobiaria</taxon>
        <taxon>Gobiiformes</taxon>
        <taxon>Gobioidei</taxon>
        <taxon>Gobiidae</taxon>
        <taxon>Gobiinae</taxon>
        <taxon>Knipowitschia</taxon>
    </lineage>
</organism>
<keyword evidence="2" id="KW-0964">Secreted</keyword>
<dbReference type="GO" id="GO:0008083">
    <property type="term" value="F:growth factor activity"/>
    <property type="evidence" value="ECO:0007669"/>
    <property type="project" value="InterPro"/>
</dbReference>
<dbReference type="EMBL" id="OZ035844">
    <property type="protein sequence ID" value="CAL1597849.1"/>
    <property type="molecule type" value="Genomic_DNA"/>
</dbReference>
<evidence type="ECO:0000256" key="3">
    <source>
        <dbReference type="SAM" id="SignalP"/>
    </source>
</evidence>
<sequence length="283" mass="30973">MTLYWLCLLLLCKGATGLTVPRDEVLSWVRLRVLEALGLEEPPMVPVPNGERGELGRRVLRKRAERGSAERPEEMQVILFPSSEAYCTTSGPGGTPFTLSFHPSIDSGISSVSSAQLWFFSGLGRSPNTSAPLYVLTPGHELFLASPSPGHHTADGWSIYELNQNGLQSITKATISLQIYCIDYAKAEACACRGRHLRWICYSAPLRMCKGTAAERMCSLNFYYCHGNCSSGERAAARLGIVQCCAPVPESMQSVRVTTTSDGGYSFKYETLPNLMPEECACI</sequence>
<reference evidence="5 6" key="1">
    <citation type="submission" date="2024-04" db="EMBL/GenBank/DDBJ databases">
        <authorList>
            <person name="Waldvogel A.-M."/>
            <person name="Schoenle A."/>
        </authorList>
    </citation>
    <scope>NUCLEOTIDE SEQUENCE [LARGE SCALE GENOMIC DNA]</scope>
</reference>
<comment type="subcellular location">
    <subcellularLocation>
        <location evidence="1">Secreted</location>
    </subcellularLocation>
</comment>
<feature type="signal peptide" evidence="3">
    <location>
        <begin position="1"/>
        <end position="17"/>
    </location>
</feature>
<feature type="domain" description="TGF-beta family profile" evidence="4">
    <location>
        <begin position="220"/>
        <end position="283"/>
    </location>
</feature>
<keyword evidence="6" id="KW-1185">Reference proteome</keyword>
<evidence type="ECO:0000313" key="6">
    <source>
        <dbReference type="Proteomes" id="UP001497482"/>
    </source>
</evidence>
<dbReference type="SUPFAM" id="SSF57501">
    <property type="entry name" value="Cystine-knot cytokines"/>
    <property type="match status" value="1"/>
</dbReference>
<evidence type="ECO:0000256" key="1">
    <source>
        <dbReference type="ARBA" id="ARBA00004613"/>
    </source>
</evidence>
<dbReference type="AlphaFoldDB" id="A0AAV2LE43"/>
<evidence type="ECO:0000256" key="2">
    <source>
        <dbReference type="ARBA" id="ARBA00022525"/>
    </source>
</evidence>
<evidence type="ECO:0000313" key="5">
    <source>
        <dbReference type="EMBL" id="CAL1597849.1"/>
    </source>
</evidence>
<accession>A0AAV2LE43</accession>
<proteinExistence type="predicted"/>
<name>A0AAV2LE43_KNICA</name>
<protein>
    <recommendedName>
        <fullName evidence="4">TGF-beta family profile domain-containing protein</fullName>
    </recommendedName>
</protein>
<evidence type="ECO:0000259" key="4">
    <source>
        <dbReference type="PROSITE" id="PS51362"/>
    </source>
</evidence>
<gene>
    <name evidence="5" type="ORF">KC01_LOCUS26331</name>
</gene>
<dbReference type="GO" id="GO:0005576">
    <property type="term" value="C:extracellular region"/>
    <property type="evidence" value="ECO:0007669"/>
    <property type="project" value="UniProtKB-SubCell"/>
</dbReference>
<dbReference type="Gene3D" id="2.10.90.10">
    <property type="entry name" value="Cystine-knot cytokines"/>
    <property type="match status" value="1"/>
</dbReference>